<dbReference type="OrthoDB" id="185659at2759"/>
<proteinExistence type="inferred from homology"/>
<dbReference type="CDD" id="cd02947">
    <property type="entry name" value="TRX_family"/>
    <property type="match status" value="1"/>
</dbReference>
<dbReference type="Proteomes" id="UP000198211">
    <property type="component" value="Unassembled WGS sequence"/>
</dbReference>
<dbReference type="Gene3D" id="3.40.30.10">
    <property type="entry name" value="Glutaredoxin"/>
    <property type="match status" value="2"/>
</dbReference>
<feature type="domain" description="Thioredoxin" evidence="3">
    <location>
        <begin position="251"/>
        <end position="379"/>
    </location>
</feature>
<name>A0A225WZ71_9STRA</name>
<evidence type="ECO:0000256" key="1">
    <source>
        <dbReference type="ARBA" id="ARBA00009796"/>
    </source>
</evidence>
<comment type="similarity">
    <text evidence="1">Belongs to the peroxiredoxin family. AhpC/Prx1 subfamily.</text>
</comment>
<evidence type="ECO:0000313" key="5">
    <source>
        <dbReference type="Proteomes" id="UP000198211"/>
    </source>
</evidence>
<reference evidence="5" key="1">
    <citation type="submission" date="2017-03" db="EMBL/GenBank/DDBJ databases">
        <title>Phytopthora megakarya and P. palmivora, two closely related causual agents of cacao black pod achieved similar genome size and gene model numbers by different mechanisms.</title>
        <authorList>
            <person name="Ali S."/>
            <person name="Shao J."/>
            <person name="Larry D.J."/>
            <person name="Kronmiller B."/>
            <person name="Shen D."/>
            <person name="Strem M.D."/>
            <person name="Melnick R.L."/>
            <person name="Guiltinan M.J."/>
            <person name="Tyler B.M."/>
            <person name="Meinhardt L.W."/>
            <person name="Bailey B.A."/>
        </authorList>
    </citation>
    <scope>NUCLEOTIDE SEQUENCE [LARGE SCALE GENOMIC DNA]</scope>
    <source>
        <strain evidence="5">zdho120</strain>
    </source>
</reference>
<dbReference type="PANTHER" id="PTHR10681">
    <property type="entry name" value="THIOREDOXIN PEROXIDASE"/>
    <property type="match status" value="1"/>
</dbReference>
<dbReference type="InterPro" id="IPR050217">
    <property type="entry name" value="Peroxiredoxin"/>
</dbReference>
<dbReference type="Pfam" id="PF00578">
    <property type="entry name" value="AhpC-TSA"/>
    <property type="match status" value="1"/>
</dbReference>
<dbReference type="GO" id="GO:0045454">
    <property type="term" value="P:cell redox homeostasis"/>
    <property type="evidence" value="ECO:0007669"/>
    <property type="project" value="TreeGrafter"/>
</dbReference>
<dbReference type="GO" id="GO:0005829">
    <property type="term" value="C:cytosol"/>
    <property type="evidence" value="ECO:0007669"/>
    <property type="project" value="TreeGrafter"/>
</dbReference>
<dbReference type="SUPFAM" id="SSF52833">
    <property type="entry name" value="Thioredoxin-like"/>
    <property type="match status" value="2"/>
</dbReference>
<dbReference type="STRING" id="4795.A0A225WZ71"/>
<dbReference type="GO" id="GO:0042744">
    <property type="term" value="P:hydrogen peroxide catabolic process"/>
    <property type="evidence" value="ECO:0007669"/>
    <property type="project" value="TreeGrafter"/>
</dbReference>
<dbReference type="CDD" id="cd03015">
    <property type="entry name" value="PRX_Typ2cys"/>
    <property type="match status" value="1"/>
</dbReference>
<evidence type="ECO:0000313" key="4">
    <source>
        <dbReference type="EMBL" id="OWZ22309.1"/>
    </source>
</evidence>
<feature type="domain" description="Thioredoxin" evidence="3">
    <location>
        <begin position="72"/>
        <end position="230"/>
    </location>
</feature>
<evidence type="ECO:0000256" key="2">
    <source>
        <dbReference type="ARBA" id="ARBA00023002"/>
    </source>
</evidence>
<dbReference type="GO" id="GO:0033554">
    <property type="term" value="P:cellular response to stress"/>
    <property type="evidence" value="ECO:0007669"/>
    <property type="project" value="TreeGrafter"/>
</dbReference>
<dbReference type="FunFam" id="3.40.30.10:FF:000311">
    <property type="entry name" value="Thioredoxin-dependent peroxide reductase"/>
    <property type="match status" value="1"/>
</dbReference>
<organism evidence="4 5">
    <name type="scientific">Phytophthora megakarya</name>
    <dbReference type="NCBI Taxonomy" id="4795"/>
    <lineage>
        <taxon>Eukaryota</taxon>
        <taxon>Sar</taxon>
        <taxon>Stramenopiles</taxon>
        <taxon>Oomycota</taxon>
        <taxon>Peronosporomycetes</taxon>
        <taxon>Peronosporales</taxon>
        <taxon>Peronosporaceae</taxon>
        <taxon>Phytophthora</taxon>
    </lineage>
</organism>
<dbReference type="InterPro" id="IPR013766">
    <property type="entry name" value="Thioredoxin_domain"/>
</dbReference>
<dbReference type="GO" id="GO:0008379">
    <property type="term" value="F:thioredoxin peroxidase activity"/>
    <property type="evidence" value="ECO:0007669"/>
    <property type="project" value="TreeGrafter"/>
</dbReference>
<dbReference type="InterPro" id="IPR036249">
    <property type="entry name" value="Thioredoxin-like_sf"/>
</dbReference>
<dbReference type="GO" id="GO:0006979">
    <property type="term" value="P:response to oxidative stress"/>
    <property type="evidence" value="ECO:0007669"/>
    <property type="project" value="TreeGrafter"/>
</dbReference>
<dbReference type="Pfam" id="PF10417">
    <property type="entry name" value="1-cysPrx_C"/>
    <property type="match status" value="1"/>
</dbReference>
<gene>
    <name evidence="4" type="ORF">PHMEG_0003001</name>
</gene>
<evidence type="ECO:0000259" key="3">
    <source>
        <dbReference type="PROSITE" id="PS51352"/>
    </source>
</evidence>
<dbReference type="InterPro" id="IPR019479">
    <property type="entry name" value="Peroxiredoxin_C"/>
</dbReference>
<comment type="caution">
    <text evidence="4">The sequence shown here is derived from an EMBL/GenBank/DDBJ whole genome shotgun (WGS) entry which is preliminary data.</text>
</comment>
<dbReference type="PANTHER" id="PTHR10681:SF128">
    <property type="entry name" value="THIOREDOXIN-DEPENDENT PEROXIDE REDUCTASE, MITOCHONDRIAL"/>
    <property type="match status" value="1"/>
</dbReference>
<accession>A0A225WZ71</accession>
<sequence length="379" mass="41907">MRVLQLVRRVAAARAVPSATRIAPRAAAPFVSHLATRQSLQTSPLRSFATDGDDFFLEDDDDSFVQYPPVSARVQGQAPQFTAQAVVDGDITDVSLDTYRGQYVVLFFYPKDFTYVCPTEIIAFNDRADEFKALNTQLIAVSCDSPESHLAWTRLPRNKGGLGKMDIPIVSDITKVISAKYGVLVEQAGVALRGLFIMDKEGVLQQITVNNMPIGRSVDETLRLIKALQFVEEHGEVCPANWQPGDKTIKATPTDSYEYFSTVKEDSDDDDASAVTVVKNKAEFQALIKSGKPVVADFMAPWCGKCSQIFPTVQSLAEAHPEVTFAKLDVSIPEIEKLKDDLDVGAYPEFRFFKDGKEVHEKISGYKKSLLKKAVQTLL</sequence>
<dbReference type="PROSITE" id="PS51352">
    <property type="entry name" value="THIOREDOXIN_2"/>
    <property type="match status" value="2"/>
</dbReference>
<dbReference type="InterPro" id="IPR000866">
    <property type="entry name" value="AhpC/TSA"/>
</dbReference>
<dbReference type="AlphaFoldDB" id="A0A225WZ71"/>
<keyword evidence="2" id="KW-0560">Oxidoreductase</keyword>
<dbReference type="EMBL" id="NBNE01000146">
    <property type="protein sequence ID" value="OWZ22309.1"/>
    <property type="molecule type" value="Genomic_DNA"/>
</dbReference>
<protein>
    <submittedName>
        <fullName evidence="4">Thioredoxin-dependent peroxide reductase</fullName>
    </submittedName>
</protein>
<dbReference type="Pfam" id="PF00085">
    <property type="entry name" value="Thioredoxin"/>
    <property type="match status" value="1"/>
</dbReference>
<keyword evidence="5" id="KW-1185">Reference proteome</keyword>